<feature type="binding site" evidence="16">
    <location>
        <position position="167"/>
    </location>
    <ligand>
        <name>Zn(2+)</name>
        <dbReference type="ChEBI" id="CHEBI:29105"/>
        <note>catalytic</note>
    </ligand>
</feature>
<dbReference type="GO" id="GO:0046872">
    <property type="term" value="F:metal ion binding"/>
    <property type="evidence" value="ECO:0007669"/>
    <property type="project" value="UniProtKB-UniRule"/>
</dbReference>
<dbReference type="GO" id="GO:0008237">
    <property type="term" value="F:metallopeptidase activity"/>
    <property type="evidence" value="ECO:0007669"/>
    <property type="project" value="UniProtKB-UniRule"/>
</dbReference>
<sequence>MFTSAIRLFNVGGFEIKLDPSWFLIAALITWTLATQYFPLTLPGLADTSYVFLAVFAMLGFFTSLLLHELAHSVVARSYGVRIKGITLFLFGGVAELETEVPSAKVEFRVAIAGPAMSIVLGGLFWMLAGVSQAVMISPAVPSVLTYLGTVNIVIAVFNMLPAFPMDGGRVLRAYLWARHGDLLSATRTAATSGRILAYGLIALGAYTVFLGAAPSGLWYVLIGFFVLAAARSAYQNQLMQSTFEGKTVSAVMIRDPIVVSPDLTLSEFVNQVMLKYRVSFVPVVADGVLIGQIDKDVLSAIDRDHWTSTRVGDVFAGLDVAVTIPPDMAVRALLELISQTGVRKFMVVDEHKLMGVVTLANLIGHLHRAENAIQRTAL</sequence>
<keyword evidence="3 14" id="KW-1003">Cell membrane</keyword>
<feature type="transmembrane region" description="Helical" evidence="14">
    <location>
        <begin position="144"/>
        <end position="164"/>
    </location>
</feature>
<evidence type="ECO:0000256" key="4">
    <source>
        <dbReference type="ARBA" id="ARBA00022670"/>
    </source>
</evidence>
<reference evidence="20" key="1">
    <citation type="submission" date="2017-01" db="EMBL/GenBank/DDBJ databases">
        <authorList>
            <person name="Varghese N."/>
            <person name="Submissions S."/>
        </authorList>
    </citation>
    <scope>NUCLEOTIDE SEQUENCE [LARGE SCALE GENOMIC DNA]</scope>
    <source>
        <strain evidence="20">DSM 29591</strain>
    </source>
</reference>
<feature type="domain" description="CBS" evidence="18">
    <location>
        <begin position="253"/>
        <end position="309"/>
    </location>
</feature>
<keyword evidence="20" id="KW-1185">Reference proteome</keyword>
<evidence type="ECO:0000256" key="17">
    <source>
        <dbReference type="PROSITE-ProRule" id="PRU00703"/>
    </source>
</evidence>
<name>A0A1R3X9T3_9RHOB</name>
<evidence type="ECO:0000256" key="6">
    <source>
        <dbReference type="ARBA" id="ARBA00022723"/>
    </source>
</evidence>
<evidence type="ECO:0000259" key="18">
    <source>
        <dbReference type="PROSITE" id="PS51371"/>
    </source>
</evidence>
<feature type="binding site" evidence="16">
    <location>
        <position position="68"/>
    </location>
    <ligand>
        <name>Zn(2+)</name>
        <dbReference type="ChEBI" id="CHEBI:29105"/>
        <note>catalytic</note>
    </ligand>
</feature>
<keyword evidence="13 14" id="KW-0472">Membrane</keyword>
<dbReference type="AlphaFoldDB" id="A0A1R3X9T3"/>
<keyword evidence="8 14" id="KW-0378">Hydrolase</keyword>
<dbReference type="InterPro" id="IPR046342">
    <property type="entry name" value="CBS_dom_sf"/>
</dbReference>
<keyword evidence="7" id="KW-0677">Repeat</keyword>
<feature type="domain" description="CBS" evidence="18">
    <location>
        <begin position="318"/>
        <end position="374"/>
    </location>
</feature>
<comment type="similarity">
    <text evidence="2 14">Belongs to the peptidase M50B family.</text>
</comment>
<dbReference type="PIRSF" id="PIRSF006404">
    <property type="entry name" value="UCP006404_Pept_M50_CBS"/>
    <property type="match status" value="1"/>
</dbReference>
<evidence type="ECO:0000256" key="9">
    <source>
        <dbReference type="ARBA" id="ARBA00022833"/>
    </source>
</evidence>
<evidence type="ECO:0000256" key="15">
    <source>
        <dbReference type="PIRSR" id="PIRSR006404-1"/>
    </source>
</evidence>
<evidence type="ECO:0000313" key="19">
    <source>
        <dbReference type="EMBL" id="SIT87773.1"/>
    </source>
</evidence>
<evidence type="ECO:0000256" key="11">
    <source>
        <dbReference type="ARBA" id="ARBA00023049"/>
    </source>
</evidence>
<feature type="active site" evidence="15">
    <location>
        <position position="69"/>
    </location>
</feature>
<keyword evidence="6 14" id="KW-0479">Metal-binding</keyword>
<protein>
    <recommendedName>
        <fullName evidence="14">Zinc metalloprotease</fullName>
    </recommendedName>
</protein>
<dbReference type="SMART" id="SM00116">
    <property type="entry name" value="CBS"/>
    <property type="match status" value="2"/>
</dbReference>
<dbReference type="PANTHER" id="PTHR39188">
    <property type="entry name" value="MEMBRANE-ASSOCIATED ZINC METALLOPROTEASE M50B"/>
    <property type="match status" value="1"/>
</dbReference>
<dbReference type="STRING" id="287098.SAMN05421665_2523"/>
<keyword evidence="12 17" id="KW-0129">CBS domain</keyword>
<evidence type="ECO:0000256" key="2">
    <source>
        <dbReference type="ARBA" id="ARBA00007931"/>
    </source>
</evidence>
<organism evidence="19 20">
    <name type="scientific">Yoonia rosea</name>
    <dbReference type="NCBI Taxonomy" id="287098"/>
    <lineage>
        <taxon>Bacteria</taxon>
        <taxon>Pseudomonadati</taxon>
        <taxon>Pseudomonadota</taxon>
        <taxon>Alphaproteobacteria</taxon>
        <taxon>Rhodobacterales</taxon>
        <taxon>Paracoccaceae</taxon>
        <taxon>Yoonia</taxon>
    </lineage>
</organism>
<dbReference type="SUPFAM" id="SSF54631">
    <property type="entry name" value="CBS-domain pair"/>
    <property type="match status" value="1"/>
</dbReference>
<accession>A0A1R3X9T3</accession>
<dbReference type="InterPro" id="IPR008915">
    <property type="entry name" value="Peptidase_M50"/>
</dbReference>
<evidence type="ECO:0000256" key="12">
    <source>
        <dbReference type="ARBA" id="ARBA00023122"/>
    </source>
</evidence>
<dbReference type="GO" id="GO:0005886">
    <property type="term" value="C:plasma membrane"/>
    <property type="evidence" value="ECO:0007669"/>
    <property type="project" value="UniProtKB-SubCell"/>
</dbReference>
<evidence type="ECO:0000256" key="10">
    <source>
        <dbReference type="ARBA" id="ARBA00022989"/>
    </source>
</evidence>
<feature type="transmembrane region" description="Helical" evidence="14">
    <location>
        <begin position="79"/>
        <end position="98"/>
    </location>
</feature>
<dbReference type="Gene3D" id="3.10.580.10">
    <property type="entry name" value="CBS-domain"/>
    <property type="match status" value="2"/>
</dbReference>
<comment type="cofactor">
    <cofactor evidence="14 16">
        <name>Zn(2+)</name>
        <dbReference type="ChEBI" id="CHEBI:29105"/>
    </cofactor>
    <text evidence="14 16">Binds 1 zinc ion per subunit.</text>
</comment>
<evidence type="ECO:0000256" key="8">
    <source>
        <dbReference type="ARBA" id="ARBA00022801"/>
    </source>
</evidence>
<feature type="transmembrane region" description="Helical" evidence="14">
    <location>
        <begin position="50"/>
        <end position="67"/>
    </location>
</feature>
<keyword evidence="11 14" id="KW-0482">Metalloprotease</keyword>
<dbReference type="PANTHER" id="PTHR39188:SF3">
    <property type="entry name" value="STAGE IV SPORULATION PROTEIN FB"/>
    <property type="match status" value="1"/>
</dbReference>
<feature type="transmembrane region" description="Helical" evidence="14">
    <location>
        <begin position="110"/>
        <end position="132"/>
    </location>
</feature>
<dbReference type="InterPro" id="IPR016483">
    <property type="entry name" value="UCP006404_Pept_M50_CBS"/>
</dbReference>
<dbReference type="EMBL" id="FTPR01000002">
    <property type="protein sequence ID" value="SIT87773.1"/>
    <property type="molecule type" value="Genomic_DNA"/>
</dbReference>
<feature type="transmembrane region" description="Helical" evidence="14">
    <location>
        <begin position="218"/>
        <end position="235"/>
    </location>
</feature>
<keyword evidence="9 14" id="KW-0862">Zinc</keyword>
<comment type="subcellular location">
    <subcellularLocation>
        <location evidence="1 14">Cell membrane</location>
        <topology evidence="1 14">Multi-pass membrane protein</topology>
    </subcellularLocation>
</comment>
<feature type="transmembrane region" description="Helical" evidence="14">
    <location>
        <begin position="20"/>
        <end position="38"/>
    </location>
</feature>
<keyword evidence="5 14" id="KW-0812">Transmembrane</keyword>
<evidence type="ECO:0000256" key="16">
    <source>
        <dbReference type="PIRSR" id="PIRSR006404-2"/>
    </source>
</evidence>
<evidence type="ECO:0000313" key="20">
    <source>
        <dbReference type="Proteomes" id="UP000186997"/>
    </source>
</evidence>
<keyword evidence="10 14" id="KW-1133">Transmembrane helix</keyword>
<dbReference type="RefSeq" id="WP_076660220.1">
    <property type="nucleotide sequence ID" value="NZ_FTPR01000002.1"/>
</dbReference>
<dbReference type="Pfam" id="PF02163">
    <property type="entry name" value="Peptidase_M50"/>
    <property type="match status" value="2"/>
</dbReference>
<evidence type="ECO:0000256" key="14">
    <source>
        <dbReference type="PIRNR" id="PIRNR006404"/>
    </source>
</evidence>
<proteinExistence type="inferred from homology"/>
<dbReference type="InterPro" id="IPR000644">
    <property type="entry name" value="CBS_dom"/>
</dbReference>
<keyword evidence="4 14" id="KW-0645">Protease</keyword>
<evidence type="ECO:0000256" key="7">
    <source>
        <dbReference type="ARBA" id="ARBA00022737"/>
    </source>
</evidence>
<evidence type="ECO:0000256" key="1">
    <source>
        <dbReference type="ARBA" id="ARBA00004651"/>
    </source>
</evidence>
<gene>
    <name evidence="19" type="ORF">SAMN05421665_2523</name>
</gene>
<dbReference type="OrthoDB" id="9781963at2"/>
<dbReference type="GO" id="GO:0006508">
    <property type="term" value="P:proteolysis"/>
    <property type="evidence" value="ECO:0007669"/>
    <property type="project" value="UniProtKB-KW"/>
</dbReference>
<dbReference type="Proteomes" id="UP000186997">
    <property type="component" value="Unassembled WGS sequence"/>
</dbReference>
<evidence type="ECO:0000256" key="3">
    <source>
        <dbReference type="ARBA" id="ARBA00022475"/>
    </source>
</evidence>
<dbReference type="CDD" id="cd06164">
    <property type="entry name" value="S2P-M50_SpoIVFB_CBS"/>
    <property type="match status" value="1"/>
</dbReference>
<dbReference type="Pfam" id="PF00571">
    <property type="entry name" value="CBS"/>
    <property type="match status" value="2"/>
</dbReference>
<evidence type="ECO:0000256" key="5">
    <source>
        <dbReference type="ARBA" id="ARBA00022692"/>
    </source>
</evidence>
<evidence type="ECO:0000256" key="13">
    <source>
        <dbReference type="ARBA" id="ARBA00023136"/>
    </source>
</evidence>
<feature type="binding site" evidence="16">
    <location>
        <position position="72"/>
    </location>
    <ligand>
        <name>Zn(2+)</name>
        <dbReference type="ChEBI" id="CHEBI:29105"/>
        <note>catalytic</note>
    </ligand>
</feature>
<dbReference type="PROSITE" id="PS51371">
    <property type="entry name" value="CBS"/>
    <property type="match status" value="2"/>
</dbReference>